<evidence type="ECO:0000313" key="1">
    <source>
        <dbReference type="EMBL" id="EMD36547.1"/>
    </source>
</evidence>
<accession>M2RDN0</accession>
<dbReference type="InterPro" id="IPR036249">
    <property type="entry name" value="Thioredoxin-like_sf"/>
</dbReference>
<dbReference type="Proteomes" id="UP000016930">
    <property type="component" value="Unassembled WGS sequence"/>
</dbReference>
<name>M2RDN0_CERS8</name>
<dbReference type="CDD" id="cd03062">
    <property type="entry name" value="TRX_Fd_Sucrase"/>
    <property type="match status" value="1"/>
</dbReference>
<dbReference type="Gene3D" id="3.40.30.10">
    <property type="entry name" value="Glutaredoxin"/>
    <property type="match status" value="1"/>
</dbReference>
<dbReference type="EMBL" id="KB445798">
    <property type="protein sequence ID" value="EMD36547.1"/>
    <property type="molecule type" value="Genomic_DNA"/>
</dbReference>
<dbReference type="Pfam" id="PF06999">
    <property type="entry name" value="Suc_Fer-like"/>
    <property type="match status" value="1"/>
</dbReference>
<evidence type="ECO:0008006" key="3">
    <source>
        <dbReference type="Google" id="ProtNLM"/>
    </source>
</evidence>
<dbReference type="SUPFAM" id="SSF52833">
    <property type="entry name" value="Thioredoxin-like"/>
    <property type="match status" value="1"/>
</dbReference>
<keyword evidence="2" id="KW-1185">Reference proteome</keyword>
<gene>
    <name evidence="1" type="ORF">CERSUDRAFT_156239</name>
</gene>
<organism evidence="1 2">
    <name type="scientific">Ceriporiopsis subvermispora (strain B)</name>
    <name type="common">White-rot fungus</name>
    <name type="synonym">Gelatoporia subvermispora</name>
    <dbReference type="NCBI Taxonomy" id="914234"/>
    <lineage>
        <taxon>Eukaryota</taxon>
        <taxon>Fungi</taxon>
        <taxon>Dikarya</taxon>
        <taxon>Basidiomycota</taxon>
        <taxon>Agaricomycotina</taxon>
        <taxon>Agaricomycetes</taxon>
        <taxon>Polyporales</taxon>
        <taxon>Gelatoporiaceae</taxon>
        <taxon>Gelatoporia</taxon>
    </lineage>
</organism>
<dbReference type="PANTHER" id="PTHR31902">
    <property type="entry name" value="ACTIN PATCHES DISTAL PROTEIN 1"/>
    <property type="match status" value="1"/>
</dbReference>
<evidence type="ECO:0000313" key="2">
    <source>
        <dbReference type="Proteomes" id="UP000016930"/>
    </source>
</evidence>
<dbReference type="OrthoDB" id="10253744at2759"/>
<sequence length="277" mass="30444">MNSFSSLLRLQNRCTRFEKSRTSRRLLTTAAPQESLAGTVPYHLSYILLHTHEATSKYPSKFHSPLQRSLLLNVAQWGGVVNFSYSPEQRLHPGYTGIGVPALHEAYTATAFSVRGRLDLLDITANNMDDVAEALRALALGETGARAVHRPNDPLTLYLYVCTHGARDCRCGNTGGAVYEALRSEVEKRGLSERVFVGSVGHVGGHKYAANILVHPHGDWLGLVDVGDVPGVLDEILARNDALKEYRASLAPLCRKFWRGRMGLSKDEQLALLSSPP</sequence>
<dbReference type="AlphaFoldDB" id="M2RDN0"/>
<dbReference type="InterPro" id="IPR009737">
    <property type="entry name" value="Aim32/Apd1-like"/>
</dbReference>
<dbReference type="HOGENOM" id="CLU_092126_0_0_1"/>
<dbReference type="STRING" id="914234.M2RDN0"/>
<protein>
    <recommendedName>
        <fullName evidence="3">Sucraseferredoxin-like protein</fullName>
    </recommendedName>
</protein>
<reference evidence="1 2" key="1">
    <citation type="journal article" date="2012" name="Proc. Natl. Acad. Sci. U.S.A.">
        <title>Comparative genomics of Ceriporiopsis subvermispora and Phanerochaete chrysosporium provide insight into selective ligninolysis.</title>
        <authorList>
            <person name="Fernandez-Fueyo E."/>
            <person name="Ruiz-Duenas F.J."/>
            <person name="Ferreira P."/>
            <person name="Floudas D."/>
            <person name="Hibbett D.S."/>
            <person name="Canessa P."/>
            <person name="Larrondo L.F."/>
            <person name="James T.Y."/>
            <person name="Seelenfreund D."/>
            <person name="Lobos S."/>
            <person name="Polanco R."/>
            <person name="Tello M."/>
            <person name="Honda Y."/>
            <person name="Watanabe T."/>
            <person name="Watanabe T."/>
            <person name="Ryu J.S."/>
            <person name="Kubicek C.P."/>
            <person name="Schmoll M."/>
            <person name="Gaskell J."/>
            <person name="Hammel K.E."/>
            <person name="St John F.J."/>
            <person name="Vanden Wymelenberg A."/>
            <person name="Sabat G."/>
            <person name="Splinter BonDurant S."/>
            <person name="Syed K."/>
            <person name="Yadav J.S."/>
            <person name="Doddapaneni H."/>
            <person name="Subramanian V."/>
            <person name="Lavin J.L."/>
            <person name="Oguiza J.A."/>
            <person name="Perez G."/>
            <person name="Pisabarro A.G."/>
            <person name="Ramirez L."/>
            <person name="Santoyo F."/>
            <person name="Master E."/>
            <person name="Coutinho P.M."/>
            <person name="Henrissat B."/>
            <person name="Lombard V."/>
            <person name="Magnuson J.K."/>
            <person name="Kuees U."/>
            <person name="Hori C."/>
            <person name="Igarashi K."/>
            <person name="Samejima M."/>
            <person name="Held B.W."/>
            <person name="Barry K.W."/>
            <person name="LaButti K.M."/>
            <person name="Lapidus A."/>
            <person name="Lindquist E.A."/>
            <person name="Lucas S.M."/>
            <person name="Riley R."/>
            <person name="Salamov A.A."/>
            <person name="Hoffmeister D."/>
            <person name="Schwenk D."/>
            <person name="Hadar Y."/>
            <person name="Yarden O."/>
            <person name="de Vries R.P."/>
            <person name="Wiebenga A."/>
            <person name="Stenlid J."/>
            <person name="Eastwood D."/>
            <person name="Grigoriev I.V."/>
            <person name="Berka R.M."/>
            <person name="Blanchette R.A."/>
            <person name="Kersten P."/>
            <person name="Martinez A.T."/>
            <person name="Vicuna R."/>
            <person name="Cullen D."/>
        </authorList>
    </citation>
    <scope>NUCLEOTIDE SEQUENCE [LARGE SCALE GENOMIC DNA]</scope>
    <source>
        <strain evidence="1 2">B</strain>
    </source>
</reference>
<proteinExistence type="predicted"/>